<dbReference type="EMBL" id="JAINUG010000038">
    <property type="protein sequence ID" value="KAJ8407444.1"/>
    <property type="molecule type" value="Genomic_DNA"/>
</dbReference>
<dbReference type="AlphaFoldDB" id="A0AAD7WT71"/>
<name>A0AAD7WT71_9TELE</name>
<comment type="caution">
    <text evidence="2">The sequence shown here is derived from an EMBL/GenBank/DDBJ whole genome shotgun (WGS) entry which is preliminary data.</text>
</comment>
<feature type="region of interest" description="Disordered" evidence="1">
    <location>
        <begin position="50"/>
        <end position="88"/>
    </location>
</feature>
<evidence type="ECO:0000313" key="2">
    <source>
        <dbReference type="EMBL" id="KAJ8407444.1"/>
    </source>
</evidence>
<sequence>MHISQNDTRTPLEQGRLPCDPGCGQGKWAWASNRACGEVTFMGRLESPLHPDVRARTAPALDERGDGAATSEGDERDTTGGLDDEASLCSQTQRYTANAALHQDSPA</sequence>
<keyword evidence="3" id="KW-1185">Reference proteome</keyword>
<dbReference type="Proteomes" id="UP001221898">
    <property type="component" value="Unassembled WGS sequence"/>
</dbReference>
<reference evidence="2" key="1">
    <citation type="journal article" date="2023" name="Science">
        <title>Genome structures resolve the early diversification of teleost fishes.</title>
        <authorList>
            <person name="Parey E."/>
            <person name="Louis A."/>
            <person name="Montfort J."/>
            <person name="Bouchez O."/>
            <person name="Roques C."/>
            <person name="Iampietro C."/>
            <person name="Lluch J."/>
            <person name="Castinel A."/>
            <person name="Donnadieu C."/>
            <person name="Desvignes T."/>
            <person name="Floi Bucao C."/>
            <person name="Jouanno E."/>
            <person name="Wen M."/>
            <person name="Mejri S."/>
            <person name="Dirks R."/>
            <person name="Jansen H."/>
            <person name="Henkel C."/>
            <person name="Chen W.J."/>
            <person name="Zahm M."/>
            <person name="Cabau C."/>
            <person name="Klopp C."/>
            <person name="Thompson A.W."/>
            <person name="Robinson-Rechavi M."/>
            <person name="Braasch I."/>
            <person name="Lecointre G."/>
            <person name="Bobe J."/>
            <person name="Postlethwait J.H."/>
            <person name="Berthelot C."/>
            <person name="Roest Crollius H."/>
            <person name="Guiguen Y."/>
        </authorList>
    </citation>
    <scope>NUCLEOTIDE SEQUENCE</scope>
    <source>
        <strain evidence="2">NC1722</strain>
    </source>
</reference>
<gene>
    <name evidence="2" type="ORF">AAFF_G00273010</name>
</gene>
<protein>
    <submittedName>
        <fullName evidence="2">Uncharacterized protein</fullName>
    </submittedName>
</protein>
<evidence type="ECO:0000313" key="3">
    <source>
        <dbReference type="Proteomes" id="UP001221898"/>
    </source>
</evidence>
<organism evidence="2 3">
    <name type="scientific">Aldrovandia affinis</name>
    <dbReference type="NCBI Taxonomy" id="143900"/>
    <lineage>
        <taxon>Eukaryota</taxon>
        <taxon>Metazoa</taxon>
        <taxon>Chordata</taxon>
        <taxon>Craniata</taxon>
        <taxon>Vertebrata</taxon>
        <taxon>Euteleostomi</taxon>
        <taxon>Actinopterygii</taxon>
        <taxon>Neopterygii</taxon>
        <taxon>Teleostei</taxon>
        <taxon>Notacanthiformes</taxon>
        <taxon>Halosauridae</taxon>
        <taxon>Aldrovandia</taxon>
    </lineage>
</organism>
<evidence type="ECO:0000256" key="1">
    <source>
        <dbReference type="SAM" id="MobiDB-lite"/>
    </source>
</evidence>
<feature type="compositionally biased region" description="Basic and acidic residues" evidence="1">
    <location>
        <begin position="50"/>
        <end position="66"/>
    </location>
</feature>
<accession>A0AAD7WT71</accession>
<proteinExistence type="predicted"/>